<accession>A0A3Q2Y8H9</accession>
<dbReference type="InterPro" id="IPR001753">
    <property type="entry name" value="Enoyl-CoA_hydra/iso"/>
</dbReference>
<dbReference type="CDD" id="cd06558">
    <property type="entry name" value="crotonase-like"/>
    <property type="match status" value="1"/>
</dbReference>
<dbReference type="GO" id="GO:0006635">
    <property type="term" value="P:fatty acid beta-oxidation"/>
    <property type="evidence" value="ECO:0007669"/>
    <property type="project" value="TreeGrafter"/>
</dbReference>
<dbReference type="Ensembl" id="ENSHCOT00000021434.1">
    <property type="protein sequence ID" value="ENSHCOP00000013956.1"/>
    <property type="gene ID" value="ENSHCOG00000017231.1"/>
</dbReference>
<dbReference type="GO" id="GO:0016829">
    <property type="term" value="F:lyase activity"/>
    <property type="evidence" value="ECO:0007669"/>
    <property type="project" value="UniProtKB-KW"/>
</dbReference>
<dbReference type="PANTHER" id="PTHR11941">
    <property type="entry name" value="ENOYL-COA HYDRATASE-RELATED"/>
    <property type="match status" value="1"/>
</dbReference>
<keyword evidence="1" id="KW-0456">Lyase</keyword>
<evidence type="ECO:0000313" key="3">
    <source>
        <dbReference type="Proteomes" id="UP000264820"/>
    </source>
</evidence>
<dbReference type="Pfam" id="PF00378">
    <property type="entry name" value="ECH_1"/>
    <property type="match status" value="1"/>
</dbReference>
<dbReference type="SUPFAM" id="SSF52096">
    <property type="entry name" value="ClpP/crotonase"/>
    <property type="match status" value="1"/>
</dbReference>
<protein>
    <recommendedName>
        <fullName evidence="4">Ethylmalonyl-CoA decarboxylase 1</fullName>
    </recommendedName>
</protein>
<dbReference type="AlphaFoldDB" id="A0A3Q2Y8H9"/>
<reference evidence="2" key="1">
    <citation type="submission" date="2025-08" db="UniProtKB">
        <authorList>
            <consortium name="Ensembl"/>
        </authorList>
    </citation>
    <scope>IDENTIFICATION</scope>
</reference>
<organism evidence="2 3">
    <name type="scientific">Hippocampus comes</name>
    <name type="common">Tiger tail seahorse</name>
    <dbReference type="NCBI Taxonomy" id="109280"/>
    <lineage>
        <taxon>Eukaryota</taxon>
        <taxon>Metazoa</taxon>
        <taxon>Chordata</taxon>
        <taxon>Craniata</taxon>
        <taxon>Vertebrata</taxon>
        <taxon>Euteleostomi</taxon>
        <taxon>Actinopterygii</taxon>
        <taxon>Neopterygii</taxon>
        <taxon>Teleostei</taxon>
        <taxon>Neoteleostei</taxon>
        <taxon>Acanthomorphata</taxon>
        <taxon>Syngnathiaria</taxon>
        <taxon>Syngnathiformes</taxon>
        <taxon>Syngnathoidei</taxon>
        <taxon>Syngnathidae</taxon>
        <taxon>Hippocampus</taxon>
    </lineage>
</organism>
<dbReference type="InterPro" id="IPR029045">
    <property type="entry name" value="ClpP/crotonase-like_dom_sf"/>
</dbReference>
<sequence>RWAQRCDNTNPSGRIFILHLVLVYTEMDFDQEETKAKLLGFPGGSIDLSKQESGIAVLKINNPSHMNAFTGTMMVQLEEKVSLLEEWADGKGLILQGAAGTFCSGLDLNAFKQLSKPQDGMEMCMFMQNVLTRLLRQGAIFMPHH</sequence>
<evidence type="ECO:0000256" key="1">
    <source>
        <dbReference type="ARBA" id="ARBA00023239"/>
    </source>
</evidence>
<proteinExistence type="predicted"/>
<dbReference type="STRING" id="109280.ENSHCOP00000013956"/>
<name>A0A3Q2Y8H9_HIPCM</name>
<dbReference type="OMA" id="HRCEATE"/>
<dbReference type="Gene3D" id="3.90.226.10">
    <property type="entry name" value="2-enoyl-CoA Hydratase, Chain A, domain 1"/>
    <property type="match status" value="1"/>
</dbReference>
<dbReference type="GO" id="GO:0005829">
    <property type="term" value="C:cytosol"/>
    <property type="evidence" value="ECO:0007669"/>
    <property type="project" value="TreeGrafter"/>
</dbReference>
<evidence type="ECO:0008006" key="4">
    <source>
        <dbReference type="Google" id="ProtNLM"/>
    </source>
</evidence>
<evidence type="ECO:0000313" key="2">
    <source>
        <dbReference type="Ensembl" id="ENSHCOP00000013956.1"/>
    </source>
</evidence>
<dbReference type="GeneTree" id="ENSGT00880000138038"/>
<dbReference type="PANTHER" id="PTHR11941:SF27">
    <property type="entry name" value="ETHYLMALONYL-COA DECARBOXYLASE"/>
    <property type="match status" value="1"/>
</dbReference>
<keyword evidence="3" id="KW-1185">Reference proteome</keyword>
<dbReference type="Proteomes" id="UP000264820">
    <property type="component" value="Unplaced"/>
</dbReference>
<reference evidence="2" key="2">
    <citation type="submission" date="2025-09" db="UniProtKB">
        <authorList>
            <consortium name="Ensembl"/>
        </authorList>
    </citation>
    <scope>IDENTIFICATION</scope>
</reference>